<dbReference type="AlphaFoldDB" id="A0A2B8BGI8"/>
<dbReference type="InterPro" id="IPR010093">
    <property type="entry name" value="SinI_DNA-bd"/>
</dbReference>
<dbReference type="InterPro" id="IPR041657">
    <property type="entry name" value="HTH_17"/>
</dbReference>
<dbReference type="NCBIfam" id="TIGR01764">
    <property type="entry name" value="excise"/>
    <property type="match status" value="1"/>
</dbReference>
<protein>
    <submittedName>
        <fullName evidence="2">Excisionase</fullName>
    </submittedName>
</protein>
<dbReference type="RefSeq" id="WP_098737579.1">
    <property type="nucleotide sequence ID" value="NZ_PDKW01000041.1"/>
</dbReference>
<dbReference type="EMBL" id="PDKW01000041">
    <property type="protein sequence ID" value="PGH56492.1"/>
    <property type="molecule type" value="Genomic_DNA"/>
</dbReference>
<dbReference type="OrthoDB" id="7365868at2"/>
<evidence type="ECO:0000259" key="1">
    <source>
        <dbReference type="Pfam" id="PF12728"/>
    </source>
</evidence>
<feature type="domain" description="Helix-turn-helix" evidence="1">
    <location>
        <begin position="10"/>
        <end position="57"/>
    </location>
</feature>
<dbReference type="Proteomes" id="UP000225379">
    <property type="component" value="Unassembled WGS sequence"/>
</dbReference>
<dbReference type="GO" id="GO:0003677">
    <property type="term" value="F:DNA binding"/>
    <property type="evidence" value="ECO:0007669"/>
    <property type="project" value="InterPro"/>
</dbReference>
<reference evidence="3" key="1">
    <citation type="submission" date="2017-10" db="EMBL/GenBank/DDBJ databases">
        <authorList>
            <person name="Kravchenko I.K."/>
            <person name="Grouzdev D.S."/>
        </authorList>
    </citation>
    <scope>NUCLEOTIDE SEQUENCE [LARGE SCALE GENOMIC DNA]</scope>
    <source>
        <strain evidence="3">B2</strain>
    </source>
</reference>
<comment type="caution">
    <text evidence="2">The sequence shown here is derived from an EMBL/GenBank/DDBJ whole genome shotgun (WGS) entry which is preliminary data.</text>
</comment>
<organism evidence="2 3">
    <name type="scientific">Azospirillum palustre</name>
    <dbReference type="NCBI Taxonomy" id="2044885"/>
    <lineage>
        <taxon>Bacteria</taxon>
        <taxon>Pseudomonadati</taxon>
        <taxon>Pseudomonadota</taxon>
        <taxon>Alphaproteobacteria</taxon>
        <taxon>Rhodospirillales</taxon>
        <taxon>Azospirillaceae</taxon>
        <taxon>Azospirillum</taxon>
    </lineage>
</organism>
<evidence type="ECO:0000313" key="2">
    <source>
        <dbReference type="EMBL" id="PGH56492.1"/>
    </source>
</evidence>
<keyword evidence="3" id="KW-1185">Reference proteome</keyword>
<gene>
    <name evidence="2" type="ORF">CRT60_16345</name>
</gene>
<name>A0A2B8BGI8_9PROT</name>
<accession>A0A2B8BGI8</accession>
<proteinExistence type="predicted"/>
<evidence type="ECO:0000313" key="3">
    <source>
        <dbReference type="Proteomes" id="UP000225379"/>
    </source>
</evidence>
<sequence>MHSQSHPICVTIKDAVKMIGVGNTKFHELLNSGEIEAVKSGRQTLVLTSSLHKYVENLPRRPIKG</sequence>
<dbReference type="Pfam" id="PF12728">
    <property type="entry name" value="HTH_17"/>
    <property type="match status" value="1"/>
</dbReference>